<evidence type="ECO:0000256" key="13">
    <source>
        <dbReference type="RuleBase" id="RU003848"/>
    </source>
</evidence>
<feature type="transmembrane region" description="Helical" evidence="12">
    <location>
        <begin position="31"/>
        <end position="50"/>
    </location>
</feature>
<dbReference type="InterPro" id="IPR050059">
    <property type="entry name" value="ATP_synthase_B_chain"/>
</dbReference>
<comment type="subcellular location">
    <subcellularLocation>
        <location evidence="12">Cell membrane</location>
        <topology evidence="12">Single-pass membrane protein</topology>
    </subcellularLocation>
    <subcellularLocation>
        <location evidence="11">Endomembrane system</location>
        <topology evidence="11">Single-pass membrane protein</topology>
    </subcellularLocation>
</comment>
<gene>
    <name evidence="12" type="primary">atpF</name>
    <name evidence="16" type="ORF">CSA55_00025</name>
</gene>
<dbReference type="EMBL" id="PDSL01000002">
    <property type="protein sequence ID" value="PIE34898.1"/>
    <property type="molecule type" value="Genomic_DNA"/>
</dbReference>
<keyword evidence="4 12" id="KW-0812">Transmembrane</keyword>
<keyword evidence="5 12" id="KW-0375">Hydrogen ion transport</keyword>
<evidence type="ECO:0000256" key="3">
    <source>
        <dbReference type="ARBA" id="ARBA00022547"/>
    </source>
</evidence>
<comment type="similarity">
    <text evidence="1 12 13">Belongs to the ATPase B chain family.</text>
</comment>
<dbReference type="Proteomes" id="UP000230914">
    <property type="component" value="Unassembled WGS sequence"/>
</dbReference>
<dbReference type="Pfam" id="PF00430">
    <property type="entry name" value="ATP-synt_B"/>
    <property type="match status" value="1"/>
</dbReference>
<dbReference type="CDD" id="cd06503">
    <property type="entry name" value="ATP-synt_Fo_b"/>
    <property type="match status" value="1"/>
</dbReference>
<evidence type="ECO:0000256" key="9">
    <source>
        <dbReference type="ARBA" id="ARBA00023310"/>
    </source>
</evidence>
<evidence type="ECO:0000256" key="14">
    <source>
        <dbReference type="SAM" id="Coils"/>
    </source>
</evidence>
<evidence type="ECO:0000256" key="10">
    <source>
        <dbReference type="ARBA" id="ARBA00025198"/>
    </source>
</evidence>
<keyword evidence="8 12" id="KW-0472">Membrane</keyword>
<evidence type="ECO:0000256" key="7">
    <source>
        <dbReference type="ARBA" id="ARBA00023065"/>
    </source>
</evidence>
<comment type="function">
    <text evidence="12">Component of the F(0) channel, it forms part of the peripheral stalk, linking F(1) to F(0).</text>
</comment>
<comment type="caution">
    <text evidence="16">The sequence shown here is derived from an EMBL/GenBank/DDBJ whole genome shotgun (WGS) entry which is preliminary data.</text>
</comment>
<keyword evidence="14" id="KW-0175">Coiled coil</keyword>
<dbReference type="GO" id="GO:0005886">
    <property type="term" value="C:plasma membrane"/>
    <property type="evidence" value="ECO:0007669"/>
    <property type="project" value="UniProtKB-SubCell"/>
</dbReference>
<feature type="coiled-coil region" evidence="14">
    <location>
        <begin position="68"/>
        <end position="113"/>
    </location>
</feature>
<dbReference type="PANTHER" id="PTHR33445:SF1">
    <property type="entry name" value="ATP SYNTHASE SUBUNIT B"/>
    <property type="match status" value="1"/>
</dbReference>
<keyword evidence="12" id="KW-1003">Cell membrane</keyword>
<accession>A0A2G6KGU5</accession>
<evidence type="ECO:0000256" key="12">
    <source>
        <dbReference type="HAMAP-Rule" id="MF_01398"/>
    </source>
</evidence>
<sequence length="183" mass="19695">MIAANDGTSESHAEVEPRDGPNPIVPEIKELAWGGGAFLVFLVLMRLVLYPRLKTSMDARYASIRSSHEQADATRAAARAEVAEYQSKLAVVKAEANERIDAARGTLETERAERMEALNADIAERRRVAQARVQAARDGIEADIETAVASVVSRAIEQATGRIPEPAVVTTAVKASMAEGVSR</sequence>
<keyword evidence="6 12" id="KW-1133">Transmembrane helix</keyword>
<dbReference type="AlphaFoldDB" id="A0A2G6KGU5"/>
<reference evidence="16 17" key="1">
    <citation type="submission" date="2017-10" db="EMBL/GenBank/DDBJ databases">
        <title>Novel microbial diversity and functional potential in the marine mammal oral microbiome.</title>
        <authorList>
            <person name="Dudek N.K."/>
            <person name="Sun C.L."/>
            <person name="Burstein D."/>
            <person name="Kantor R.S."/>
            <person name="Aliaga Goltsman D.S."/>
            <person name="Bik E.M."/>
            <person name="Thomas B.C."/>
            <person name="Banfield J.F."/>
            <person name="Relman D.A."/>
        </authorList>
    </citation>
    <scope>NUCLEOTIDE SEQUENCE [LARGE SCALE GENOMIC DNA]</scope>
    <source>
        <strain evidence="16">DOLJORAL78_61_10</strain>
    </source>
</reference>
<dbReference type="InterPro" id="IPR002146">
    <property type="entry name" value="ATP_synth_b/b'su_bac/chlpt"/>
</dbReference>
<keyword evidence="2 12" id="KW-0813">Transport</keyword>
<keyword evidence="3 12" id="KW-0138">CF(0)</keyword>
<keyword evidence="9 12" id="KW-0066">ATP synthesis</keyword>
<organism evidence="16 17">
    <name type="scientific">Ilumatobacter coccineus</name>
    <dbReference type="NCBI Taxonomy" id="467094"/>
    <lineage>
        <taxon>Bacteria</taxon>
        <taxon>Bacillati</taxon>
        <taxon>Actinomycetota</taxon>
        <taxon>Acidimicrobiia</taxon>
        <taxon>Acidimicrobiales</taxon>
        <taxon>Ilumatobacteraceae</taxon>
        <taxon>Ilumatobacter</taxon>
    </lineage>
</organism>
<evidence type="ECO:0000256" key="8">
    <source>
        <dbReference type="ARBA" id="ARBA00023136"/>
    </source>
</evidence>
<comment type="function">
    <text evidence="10 12">F(1)F(0) ATP synthase produces ATP from ADP in the presence of a proton or sodium gradient. F-type ATPases consist of two structural domains, F(1) containing the extramembraneous catalytic core and F(0) containing the membrane proton channel, linked together by a central stalk and a peripheral stalk. During catalysis, ATP synthesis in the catalytic domain of F(1) is coupled via a rotary mechanism of the central stalk subunits to proton translocation.</text>
</comment>
<evidence type="ECO:0000256" key="2">
    <source>
        <dbReference type="ARBA" id="ARBA00022448"/>
    </source>
</evidence>
<evidence type="ECO:0000313" key="16">
    <source>
        <dbReference type="EMBL" id="PIE34898.1"/>
    </source>
</evidence>
<dbReference type="GO" id="GO:0046933">
    <property type="term" value="F:proton-transporting ATP synthase activity, rotational mechanism"/>
    <property type="evidence" value="ECO:0007669"/>
    <property type="project" value="UniProtKB-UniRule"/>
</dbReference>
<keyword evidence="7 12" id="KW-0406">Ion transport</keyword>
<dbReference type="PANTHER" id="PTHR33445">
    <property type="entry name" value="ATP SYNTHASE SUBUNIT B', CHLOROPLASTIC"/>
    <property type="match status" value="1"/>
</dbReference>
<evidence type="ECO:0000256" key="6">
    <source>
        <dbReference type="ARBA" id="ARBA00022989"/>
    </source>
</evidence>
<protein>
    <recommendedName>
        <fullName evidence="12">ATP synthase subunit b</fullName>
    </recommendedName>
    <alternativeName>
        <fullName evidence="12">ATP synthase F(0) sector subunit b</fullName>
    </alternativeName>
    <alternativeName>
        <fullName evidence="12">ATPase subunit I</fullName>
    </alternativeName>
    <alternativeName>
        <fullName evidence="12">F-type ATPase subunit b</fullName>
        <shortName evidence="12">F-ATPase subunit b</shortName>
    </alternativeName>
</protein>
<evidence type="ECO:0000256" key="4">
    <source>
        <dbReference type="ARBA" id="ARBA00022692"/>
    </source>
</evidence>
<dbReference type="HAMAP" id="MF_01398">
    <property type="entry name" value="ATP_synth_b_bprime"/>
    <property type="match status" value="1"/>
</dbReference>
<name>A0A2G6KGU5_9ACTN</name>
<feature type="region of interest" description="Disordered" evidence="15">
    <location>
        <begin position="1"/>
        <end position="23"/>
    </location>
</feature>
<feature type="compositionally biased region" description="Basic and acidic residues" evidence="15">
    <location>
        <begin position="9"/>
        <end position="19"/>
    </location>
</feature>
<dbReference type="GO" id="GO:0046961">
    <property type="term" value="F:proton-transporting ATPase activity, rotational mechanism"/>
    <property type="evidence" value="ECO:0007669"/>
    <property type="project" value="TreeGrafter"/>
</dbReference>
<evidence type="ECO:0000256" key="11">
    <source>
        <dbReference type="ARBA" id="ARBA00037847"/>
    </source>
</evidence>
<evidence type="ECO:0000256" key="5">
    <source>
        <dbReference type="ARBA" id="ARBA00022781"/>
    </source>
</evidence>
<proteinExistence type="inferred from homology"/>
<dbReference type="GO" id="GO:0045259">
    <property type="term" value="C:proton-transporting ATP synthase complex"/>
    <property type="evidence" value="ECO:0007669"/>
    <property type="project" value="UniProtKB-KW"/>
</dbReference>
<comment type="subunit">
    <text evidence="12">F-type ATPases have 2 components, F(1) - the catalytic core - and F(0) - the membrane proton channel. F(1) has five subunits: alpha(3), beta(3), gamma(1), delta(1), epsilon(1). F(0) has three main subunits: a(1), b(2) and c(10-14). The alpha and beta chains form an alternating ring which encloses part of the gamma chain. F(1) is attached to F(0) by a central stalk formed by the gamma and epsilon chains, while a peripheral stalk is formed by the delta and b chains.</text>
</comment>
<evidence type="ECO:0000313" key="17">
    <source>
        <dbReference type="Proteomes" id="UP000230914"/>
    </source>
</evidence>
<evidence type="ECO:0000256" key="15">
    <source>
        <dbReference type="SAM" id="MobiDB-lite"/>
    </source>
</evidence>
<evidence type="ECO:0000256" key="1">
    <source>
        <dbReference type="ARBA" id="ARBA00005513"/>
    </source>
</evidence>
<dbReference type="GO" id="GO:0012505">
    <property type="term" value="C:endomembrane system"/>
    <property type="evidence" value="ECO:0007669"/>
    <property type="project" value="UniProtKB-SubCell"/>
</dbReference>